<dbReference type="KEGG" id="mtw:CQW49_19675"/>
<reference evidence="2" key="1">
    <citation type="submission" date="2017-10" db="EMBL/GenBank/DDBJ databases">
        <title>Completed PacBio SMRT sequence of Methylosinus trichosporium OB3b reveals presence of a third large plasmid.</title>
        <authorList>
            <person name="Charles T.C."/>
            <person name="Lynch M.D.J."/>
            <person name="Heil J.R."/>
            <person name="Cheng J."/>
        </authorList>
    </citation>
    <scope>NUCLEOTIDE SEQUENCE [LARGE SCALE GENOMIC DNA]</scope>
    <source>
        <strain evidence="2">OB3b</strain>
    </source>
</reference>
<evidence type="ECO:0000313" key="2">
    <source>
        <dbReference type="Proteomes" id="UP000230709"/>
    </source>
</evidence>
<gene>
    <name evidence="1" type="ORF">CQW49_19675</name>
</gene>
<dbReference type="STRING" id="595536.GCA_000178815_01258"/>
<evidence type="ECO:0000313" key="1">
    <source>
        <dbReference type="EMBL" id="ATQ69853.1"/>
    </source>
</evidence>
<dbReference type="EMBL" id="CP023737">
    <property type="protein sequence ID" value="ATQ69853.1"/>
    <property type="molecule type" value="Genomic_DNA"/>
</dbReference>
<protein>
    <recommendedName>
        <fullName evidence="3">PilZ domain-containing protein</fullName>
    </recommendedName>
</protein>
<keyword evidence="2" id="KW-1185">Reference proteome</keyword>
<proteinExistence type="predicted"/>
<organism evidence="1 2">
    <name type="scientific">Methylosinus trichosporium (strain ATCC 35070 / NCIMB 11131 / UNIQEM 75 / OB3b)</name>
    <dbReference type="NCBI Taxonomy" id="595536"/>
    <lineage>
        <taxon>Bacteria</taxon>
        <taxon>Pseudomonadati</taxon>
        <taxon>Pseudomonadota</taxon>
        <taxon>Alphaproteobacteria</taxon>
        <taxon>Hyphomicrobiales</taxon>
        <taxon>Methylocystaceae</taxon>
        <taxon>Methylosinus</taxon>
    </lineage>
</organism>
<dbReference type="AlphaFoldDB" id="A0A2D2D4E8"/>
<accession>A0A2D2D4E8</accession>
<sequence>MRAGRDEPILQASRTSHARAGALVRAIAARLLHKPREVTYSVVEERLERRSDQRRPARLQAGKILDGDERFLTEFVFRNRSEGGVRLRLAHRVVLPKRILLFDDQCAALRVATVVWQRGCDAGCRLATEHAPAPEPLLARLRNRYYAIG</sequence>
<evidence type="ECO:0008006" key="3">
    <source>
        <dbReference type="Google" id="ProtNLM"/>
    </source>
</evidence>
<dbReference type="Proteomes" id="UP000230709">
    <property type="component" value="Chromosome"/>
</dbReference>
<name>A0A2D2D4E8_METT3</name>